<keyword evidence="6 7" id="KW-0472">Membrane</keyword>
<evidence type="ECO:0000256" key="1">
    <source>
        <dbReference type="ARBA" id="ARBA00004651"/>
    </source>
</evidence>
<evidence type="ECO:0000256" key="6">
    <source>
        <dbReference type="ARBA" id="ARBA00023136"/>
    </source>
</evidence>
<keyword evidence="10" id="KW-1185">Reference proteome</keyword>
<organism evidence="9 10">
    <name type="scientific">Algibacter miyuki</name>
    <dbReference type="NCBI Taxonomy" id="1306933"/>
    <lineage>
        <taxon>Bacteria</taxon>
        <taxon>Pseudomonadati</taxon>
        <taxon>Bacteroidota</taxon>
        <taxon>Flavobacteriia</taxon>
        <taxon>Flavobacteriales</taxon>
        <taxon>Flavobacteriaceae</taxon>
        <taxon>Algibacter</taxon>
    </lineage>
</organism>
<dbReference type="Proteomes" id="UP001589590">
    <property type="component" value="Unassembled WGS sequence"/>
</dbReference>
<keyword evidence="9" id="KW-0012">Acyltransferase</keyword>
<comment type="caution">
    <text evidence="9">The sequence shown here is derived from an EMBL/GenBank/DDBJ whole genome shotgun (WGS) entry which is preliminary data.</text>
</comment>
<keyword evidence="5 7" id="KW-1133">Transmembrane helix</keyword>
<feature type="transmembrane region" description="Helical" evidence="7">
    <location>
        <begin position="12"/>
        <end position="27"/>
    </location>
</feature>
<protein>
    <submittedName>
        <fullName evidence="9">Acyltransferase family protein</fullName>
    </submittedName>
</protein>
<evidence type="ECO:0000313" key="10">
    <source>
        <dbReference type="Proteomes" id="UP001589590"/>
    </source>
</evidence>
<feature type="transmembrane region" description="Helical" evidence="7">
    <location>
        <begin position="73"/>
        <end position="89"/>
    </location>
</feature>
<feature type="transmembrane region" description="Helical" evidence="7">
    <location>
        <begin position="109"/>
        <end position="126"/>
    </location>
</feature>
<evidence type="ECO:0000256" key="7">
    <source>
        <dbReference type="SAM" id="Phobius"/>
    </source>
</evidence>
<feature type="transmembrane region" description="Helical" evidence="7">
    <location>
        <begin position="33"/>
        <end position="61"/>
    </location>
</feature>
<sequence length="318" mass="37070">MERNILLDTIKIILSVFVLAVHCGFLFDQNKMVYQILINGLFIIAVPFFLCTNGFFLLMVFKNNRIKVWLKRVAILYIIWMLVYSYFWLNLTHFNFIKVIPIILFGFNHLWYLAALLVGGLLLYFFQNLSNKTLIISAIILYTLGVSIQYLGLFHVFSNYAFLDKIMNYPPSHRNFLFYGLPFLSIGLVIKRTNFHLKIKKRHLYILLAMSFLLLVLDCLVNYYFLTHKTLVTMKLAYLLLGPVLFISAFRFKITSNINSKILSAYSIAIYLAHPLIIFLIINYFKLSPTVLTIATSILTVIASYFLIQLNSKLKYIL</sequence>
<evidence type="ECO:0000256" key="5">
    <source>
        <dbReference type="ARBA" id="ARBA00022989"/>
    </source>
</evidence>
<evidence type="ECO:0000256" key="3">
    <source>
        <dbReference type="ARBA" id="ARBA00022475"/>
    </source>
</evidence>
<gene>
    <name evidence="9" type="ORF">ACFFU1_03940</name>
</gene>
<name>A0ABV5GWK4_9FLAO</name>
<dbReference type="GO" id="GO:0016746">
    <property type="term" value="F:acyltransferase activity"/>
    <property type="evidence" value="ECO:0007669"/>
    <property type="project" value="UniProtKB-KW"/>
</dbReference>
<feature type="transmembrane region" description="Helical" evidence="7">
    <location>
        <begin position="231"/>
        <end position="250"/>
    </location>
</feature>
<keyword evidence="4 7" id="KW-0812">Transmembrane</keyword>
<feature type="transmembrane region" description="Helical" evidence="7">
    <location>
        <begin position="204"/>
        <end position="225"/>
    </location>
</feature>
<dbReference type="EMBL" id="JBHMFA010000001">
    <property type="protein sequence ID" value="MFB9104040.1"/>
    <property type="molecule type" value="Genomic_DNA"/>
</dbReference>
<comment type="similarity">
    <text evidence="2">Belongs to the acyltransferase 3 family.</text>
</comment>
<feature type="transmembrane region" description="Helical" evidence="7">
    <location>
        <begin position="176"/>
        <end position="192"/>
    </location>
</feature>
<feature type="domain" description="Acyltransferase 3" evidence="8">
    <location>
        <begin position="7"/>
        <end position="307"/>
    </location>
</feature>
<feature type="transmembrane region" description="Helical" evidence="7">
    <location>
        <begin position="262"/>
        <end position="285"/>
    </location>
</feature>
<keyword evidence="3" id="KW-1003">Cell membrane</keyword>
<keyword evidence="9" id="KW-0808">Transferase</keyword>
<dbReference type="InterPro" id="IPR002656">
    <property type="entry name" value="Acyl_transf_3_dom"/>
</dbReference>
<accession>A0ABV5GWK4</accession>
<evidence type="ECO:0000256" key="4">
    <source>
        <dbReference type="ARBA" id="ARBA00022692"/>
    </source>
</evidence>
<evidence type="ECO:0000256" key="2">
    <source>
        <dbReference type="ARBA" id="ARBA00007400"/>
    </source>
</evidence>
<feature type="transmembrane region" description="Helical" evidence="7">
    <location>
        <begin position="133"/>
        <end position="156"/>
    </location>
</feature>
<feature type="transmembrane region" description="Helical" evidence="7">
    <location>
        <begin position="291"/>
        <end position="308"/>
    </location>
</feature>
<dbReference type="PANTHER" id="PTHR40074:SF2">
    <property type="entry name" value="O-ACETYLTRANSFERASE WECH"/>
    <property type="match status" value="1"/>
</dbReference>
<evidence type="ECO:0000313" key="9">
    <source>
        <dbReference type="EMBL" id="MFB9104040.1"/>
    </source>
</evidence>
<dbReference type="Pfam" id="PF01757">
    <property type="entry name" value="Acyl_transf_3"/>
    <property type="match status" value="1"/>
</dbReference>
<comment type="subcellular location">
    <subcellularLocation>
        <location evidence="1">Cell membrane</location>
        <topology evidence="1">Multi-pass membrane protein</topology>
    </subcellularLocation>
</comment>
<evidence type="ECO:0000259" key="8">
    <source>
        <dbReference type="Pfam" id="PF01757"/>
    </source>
</evidence>
<proteinExistence type="inferred from homology"/>
<dbReference type="RefSeq" id="WP_290268346.1">
    <property type="nucleotide sequence ID" value="NZ_JAUFQP010000004.1"/>
</dbReference>
<dbReference type="PANTHER" id="PTHR40074">
    <property type="entry name" value="O-ACETYLTRANSFERASE WECH"/>
    <property type="match status" value="1"/>
</dbReference>
<reference evidence="9 10" key="1">
    <citation type="submission" date="2024-09" db="EMBL/GenBank/DDBJ databases">
        <authorList>
            <person name="Sun Q."/>
            <person name="Mori K."/>
        </authorList>
    </citation>
    <scope>NUCLEOTIDE SEQUENCE [LARGE SCALE GENOMIC DNA]</scope>
    <source>
        <strain evidence="9 10">CECT 8300</strain>
    </source>
</reference>